<dbReference type="Pfam" id="PF10173">
    <property type="entry name" value="Mit_KHE1"/>
    <property type="match status" value="1"/>
</dbReference>
<organism evidence="2 3">
    <name type="scientific">Monilinia laxa</name>
    <name type="common">Brown rot fungus</name>
    <name type="synonym">Sclerotinia laxa</name>
    <dbReference type="NCBI Taxonomy" id="61186"/>
    <lineage>
        <taxon>Eukaryota</taxon>
        <taxon>Fungi</taxon>
        <taxon>Dikarya</taxon>
        <taxon>Ascomycota</taxon>
        <taxon>Pezizomycotina</taxon>
        <taxon>Leotiomycetes</taxon>
        <taxon>Helotiales</taxon>
        <taxon>Sclerotiniaceae</taxon>
        <taxon>Monilinia</taxon>
    </lineage>
</organism>
<dbReference type="EMBL" id="VIGI01000004">
    <property type="protein sequence ID" value="KAB8301395.1"/>
    <property type="molecule type" value="Genomic_DNA"/>
</dbReference>
<dbReference type="GO" id="GO:0006813">
    <property type="term" value="P:potassium ion transport"/>
    <property type="evidence" value="ECO:0007669"/>
    <property type="project" value="TreeGrafter"/>
</dbReference>
<dbReference type="AlphaFoldDB" id="A0A5N6KDF0"/>
<gene>
    <name evidence="2" type="ORF">EYC80_003269</name>
</gene>
<dbReference type="GO" id="GO:1902600">
    <property type="term" value="P:proton transmembrane transport"/>
    <property type="evidence" value="ECO:0007669"/>
    <property type="project" value="TreeGrafter"/>
</dbReference>
<dbReference type="PANTHER" id="PTHR28062:SF1">
    <property type="entry name" value="TRANSMEMBRANE PROTEIN"/>
    <property type="match status" value="1"/>
</dbReference>
<evidence type="ECO:0000313" key="3">
    <source>
        <dbReference type="Proteomes" id="UP000326757"/>
    </source>
</evidence>
<sequence length="278" mass="31870">MRLYLLPISTRRTLIYCQRLNVTTTSEVSLLDKTTAKANNLWASWEKKDSGWQKKVVDFGNNALKRIPYEEWGLKSVPPLSKRRREEELGGKEKVEVSFPSTFLPTESVPEVLRTLGTERKQLHKARLWGSIIGMPIVAPFALVPVIPNLPFFYLCFRAYSHWKALAGSKHIEFLLKENLVAIKPSKILDELYLRNKVPFPDPKHSAHTTTSNSNVLDDEAMLLHSSDGQEIASALNIPELQMELDRAVWQVENDLEAKRKLKEEEKRVRPAEEAKKK</sequence>
<evidence type="ECO:0000313" key="2">
    <source>
        <dbReference type="EMBL" id="KAB8301395.1"/>
    </source>
</evidence>
<dbReference type="PANTHER" id="PTHR28062">
    <property type="entry name" value="K+-H+ EXCHANGE-LIKE PROTEIN"/>
    <property type="match status" value="1"/>
</dbReference>
<comment type="caution">
    <text evidence="2">The sequence shown here is derived from an EMBL/GenBank/DDBJ whole genome shotgun (WGS) entry which is preliminary data.</text>
</comment>
<dbReference type="Proteomes" id="UP000326757">
    <property type="component" value="Unassembled WGS sequence"/>
</dbReference>
<protein>
    <recommendedName>
        <fullName evidence="4">Mitochondrial K+-H+ exchange-related-domain-containing protein</fullName>
    </recommendedName>
</protein>
<keyword evidence="3" id="KW-1185">Reference proteome</keyword>
<feature type="transmembrane region" description="Helical" evidence="1">
    <location>
        <begin position="128"/>
        <end position="147"/>
    </location>
</feature>
<keyword evidence="1" id="KW-0472">Membrane</keyword>
<reference evidence="2 3" key="1">
    <citation type="submission" date="2019-06" db="EMBL/GenBank/DDBJ databases">
        <title>Genome Sequence of the Brown Rot Fungal Pathogen Monilinia laxa.</title>
        <authorList>
            <person name="De Miccolis Angelini R.M."/>
            <person name="Landi L."/>
            <person name="Abate D."/>
            <person name="Pollastro S."/>
            <person name="Romanazzi G."/>
            <person name="Faretra F."/>
        </authorList>
    </citation>
    <scope>NUCLEOTIDE SEQUENCE [LARGE SCALE GENOMIC DNA]</scope>
    <source>
        <strain evidence="2 3">Mlax316</strain>
    </source>
</reference>
<name>A0A5N6KDF0_MONLA</name>
<keyword evidence="1" id="KW-0812">Transmembrane</keyword>
<keyword evidence="1" id="KW-1133">Transmembrane helix</keyword>
<accession>A0A5N6KDF0</accession>
<dbReference type="OrthoDB" id="5562676at2759"/>
<dbReference type="GO" id="GO:0005743">
    <property type="term" value="C:mitochondrial inner membrane"/>
    <property type="evidence" value="ECO:0007669"/>
    <property type="project" value="TreeGrafter"/>
</dbReference>
<dbReference type="InterPro" id="IPR018786">
    <property type="entry name" value="Mit_KHE1"/>
</dbReference>
<evidence type="ECO:0008006" key="4">
    <source>
        <dbReference type="Google" id="ProtNLM"/>
    </source>
</evidence>
<proteinExistence type="predicted"/>
<evidence type="ECO:0000256" key="1">
    <source>
        <dbReference type="SAM" id="Phobius"/>
    </source>
</evidence>